<dbReference type="Gene3D" id="2.60.40.1240">
    <property type="match status" value="1"/>
</dbReference>
<keyword evidence="5" id="KW-1185">Reference proteome</keyword>
<dbReference type="Proteomes" id="UP000630887">
    <property type="component" value="Unassembled WGS sequence"/>
</dbReference>
<dbReference type="InterPro" id="IPR029051">
    <property type="entry name" value="DUF4352"/>
</dbReference>
<name>A0A8J3P710_9ACTN</name>
<evidence type="ECO:0000313" key="5">
    <source>
        <dbReference type="Proteomes" id="UP000630887"/>
    </source>
</evidence>
<sequence length="188" mass="19404">MSTPRPSRHRPALIAVLLLGAVVGLGCGVKPQQSNVTGGGNPAASAPARSPESAPTAKLGQSIETSGGLGDNRVAYTVSKLSRHTVAPDSALVRPKKGVFIAITVEVKVSAGKTYACFCDFALVAADGTLFEPVLPFGFDAGMQSVTLNTGEKAGGVVVFDVPKDAADGLRVQLRPDITNDVRGYWTV</sequence>
<dbReference type="AlphaFoldDB" id="A0A8J3P710"/>
<feature type="domain" description="DUF4352" evidence="3">
    <location>
        <begin position="71"/>
        <end position="179"/>
    </location>
</feature>
<dbReference type="RefSeq" id="WP_203692472.1">
    <property type="nucleotide sequence ID" value="NZ_BAAALC010000111.1"/>
</dbReference>
<dbReference type="InterPro" id="IPR029050">
    <property type="entry name" value="Immunoprotect_excell_Ig-like"/>
</dbReference>
<dbReference type="SUPFAM" id="SSF81982">
    <property type="entry name" value="Antigen MPT63/MPB63 (immunoprotective extracellular protein)"/>
    <property type="match status" value="1"/>
</dbReference>
<feature type="compositionally biased region" description="Low complexity" evidence="2">
    <location>
        <begin position="42"/>
        <end position="57"/>
    </location>
</feature>
<protein>
    <recommendedName>
        <fullName evidence="3">DUF4352 domain-containing protein</fullName>
    </recommendedName>
</protein>
<evidence type="ECO:0000256" key="1">
    <source>
        <dbReference type="ARBA" id="ARBA00022729"/>
    </source>
</evidence>
<comment type="caution">
    <text evidence="4">The sequence shown here is derived from an EMBL/GenBank/DDBJ whole genome shotgun (WGS) entry which is preliminary data.</text>
</comment>
<gene>
    <name evidence="4" type="ORF">Cco03nite_27920</name>
</gene>
<dbReference type="EMBL" id="BONI01000019">
    <property type="protein sequence ID" value="GIG06092.1"/>
    <property type="molecule type" value="Genomic_DNA"/>
</dbReference>
<keyword evidence="1" id="KW-0732">Signal</keyword>
<reference evidence="4 5" key="1">
    <citation type="submission" date="2021-01" db="EMBL/GenBank/DDBJ databases">
        <title>Whole genome shotgun sequence of Catellatospora coxensis NBRC 107359.</title>
        <authorList>
            <person name="Komaki H."/>
            <person name="Tamura T."/>
        </authorList>
    </citation>
    <scope>NUCLEOTIDE SEQUENCE [LARGE SCALE GENOMIC DNA]</scope>
    <source>
        <strain evidence="4 5">NBRC 107359</strain>
    </source>
</reference>
<organism evidence="4 5">
    <name type="scientific">Catellatospora coxensis</name>
    <dbReference type="NCBI Taxonomy" id="310354"/>
    <lineage>
        <taxon>Bacteria</taxon>
        <taxon>Bacillati</taxon>
        <taxon>Actinomycetota</taxon>
        <taxon>Actinomycetes</taxon>
        <taxon>Micromonosporales</taxon>
        <taxon>Micromonosporaceae</taxon>
        <taxon>Catellatospora</taxon>
    </lineage>
</organism>
<feature type="region of interest" description="Disordered" evidence="2">
    <location>
        <begin position="34"/>
        <end position="66"/>
    </location>
</feature>
<dbReference type="PROSITE" id="PS51257">
    <property type="entry name" value="PROKAR_LIPOPROTEIN"/>
    <property type="match status" value="1"/>
</dbReference>
<evidence type="ECO:0000256" key="2">
    <source>
        <dbReference type="SAM" id="MobiDB-lite"/>
    </source>
</evidence>
<evidence type="ECO:0000259" key="3">
    <source>
        <dbReference type="Pfam" id="PF11611"/>
    </source>
</evidence>
<evidence type="ECO:0000313" key="4">
    <source>
        <dbReference type="EMBL" id="GIG06092.1"/>
    </source>
</evidence>
<dbReference type="Pfam" id="PF11611">
    <property type="entry name" value="DUF4352"/>
    <property type="match status" value="1"/>
</dbReference>
<proteinExistence type="predicted"/>
<accession>A0A8J3P710</accession>